<proteinExistence type="inferred from homology"/>
<dbReference type="PROSITE" id="PS00489">
    <property type="entry name" value="RNA_POL_PHAGE_2"/>
    <property type="match status" value="1"/>
</dbReference>
<dbReference type="RefSeq" id="XP_024665157.1">
    <property type="nucleotide sequence ID" value="XM_024809389.1"/>
</dbReference>
<dbReference type="InterPro" id="IPR043502">
    <property type="entry name" value="DNA/RNA_pol_sf"/>
</dbReference>
<evidence type="ECO:0000256" key="11">
    <source>
        <dbReference type="ARBA" id="ARBA00073509"/>
    </source>
</evidence>
<comment type="catalytic activity">
    <reaction evidence="10">
        <text>RNA(n) + a ribonucleoside 5'-triphosphate = RNA(n+1) + diphosphate</text>
        <dbReference type="Rhea" id="RHEA:21248"/>
        <dbReference type="Rhea" id="RHEA-COMP:14527"/>
        <dbReference type="Rhea" id="RHEA-COMP:17342"/>
        <dbReference type="ChEBI" id="CHEBI:33019"/>
        <dbReference type="ChEBI" id="CHEBI:61557"/>
        <dbReference type="ChEBI" id="CHEBI:140395"/>
        <dbReference type="EC" id="2.7.7.6"/>
    </reaction>
</comment>
<dbReference type="SUPFAM" id="SSF56672">
    <property type="entry name" value="DNA/RNA polymerases"/>
    <property type="match status" value="1"/>
</dbReference>
<evidence type="ECO:0000256" key="5">
    <source>
        <dbReference type="ARBA" id="ARBA00022679"/>
    </source>
</evidence>
<keyword evidence="9" id="KW-0804">Transcription</keyword>
<dbReference type="Pfam" id="PF00940">
    <property type="entry name" value="RNA_pol"/>
    <property type="match status" value="1"/>
</dbReference>
<organism evidence="14 15">
    <name type="scientific">Wickerhamiella sorbophila</name>
    <dbReference type="NCBI Taxonomy" id="45607"/>
    <lineage>
        <taxon>Eukaryota</taxon>
        <taxon>Fungi</taxon>
        <taxon>Dikarya</taxon>
        <taxon>Ascomycota</taxon>
        <taxon>Saccharomycotina</taxon>
        <taxon>Dipodascomycetes</taxon>
        <taxon>Dipodascales</taxon>
        <taxon>Trichomonascaceae</taxon>
        <taxon>Wickerhamiella</taxon>
    </lineage>
</organism>
<evidence type="ECO:0000256" key="1">
    <source>
        <dbReference type="ARBA" id="ARBA00004173"/>
    </source>
</evidence>
<dbReference type="GO" id="GO:0003899">
    <property type="term" value="F:DNA-directed RNA polymerase activity"/>
    <property type="evidence" value="ECO:0007669"/>
    <property type="project" value="UniProtKB-EC"/>
</dbReference>
<dbReference type="Gene3D" id="1.10.287.280">
    <property type="match status" value="1"/>
</dbReference>
<dbReference type="InterPro" id="IPR037159">
    <property type="entry name" value="RNA_POL_N_sf"/>
</dbReference>
<dbReference type="SMART" id="SM01311">
    <property type="entry name" value="RPOL_N"/>
    <property type="match status" value="1"/>
</dbReference>
<sequence>MWKIVRRCPRASSFVAVRSFRNSAGAKVPLAGATTTTTTPTSTNVPPPGETMSWSSNRDSVPQNAFTSDYSQAWSLLEACLESGNLERAEAVLVGLVDLATDQNDITLAVNSYLLKVIETNAGHPLIAETWLRKTIYLIPRFKPNGVTEAMMLKNAYLSGDTSHWRKYVTDRKDKLSSVLSHIEVLGAQTCRDIVVNSGLDISQMSLDKHTKALIEATSSSTAEKPDLDEVMSRKLADPVKKKGYDVLEPTQSVGLKTIRHMLTGLQLDSNALKSIPLMQEKSEEKNDYDFFELSKQISNEDREAFEIYLDQINEKRQQAIETRGVEAARMKWKDMFDRMVEQDRSGETKVQLKGLEMLLWQWNQAVLPLIKEEFEQVREALKYNSLGEVPAKLRKKSSGFADRFEYGPYLLMAKPENLPAMTMMELLRLNSSQTGDGIKAVKAVLAVGRNVELDCRLQMYKERELEALKGVSGRPRHRALVGVKRQIRKLAGDSSQSSWPINVQAKIGSMLISLLLKVAKVNVYGKDPVTGRQVVGRAPAFYHAYQYQGGNKVGMIRAHKEVSRYLTGEHTAAVISPQQLPMLVQPRPWTAWNDGGYLFSESRMIRTKESPEQVAYLSAASKRGQLQRVYDGLNVLGQTPWTINKDMFKIISKIWNTQKEFLDIPPNVGPQPDPELLPMAPPRDADPQIRRDYLREMRAITLDNSAKYSQRCDLNYKLDIARAFLGERFYMPHNLDFRGRAYPLSPHLNHLGNDVSRSLLMFWNGKKLGENGMRWLKIHLANLFGKSKASFDERVDFVNENIGLVFDAANNPLDGKCWWKEADSPFQALAACIDIAKASQMENPADYVSHLTVHMDGSCNGLQHYAALGGDYEGACEVNLSIADRPQDVYSRVLEIVKDNVAKDAENGNQLAALLHPVLTRKVVKQTVMTHVYGVTFIGAREQISNRLREIDEFPQDQVYTASSYMASKVLGAVRQLFESAHLIQDWLGENALRITRSLVVDRNAVETKNKDKSRPEFMSSVIWTTPLGLPIVQPYRQEKRRQVSTELQTVYITDPYSAQAVNSRKQRTAFPPNYIHSLDATHMLMSAVACAKSSIDFAAVHDSYWTHASSVDAMNTNLRECFVELHSVDLIGELRTEFNQRYGDLLQLVDIPADCEIAQRILDCRTKHAVAMGVKSSLSVSEQIQIERARREAIENGKEADETPVSILQTLPERELEEFVTQANSMKKKYVAAAPRSTEHVGSGLDRFEDPEATDDEVAVSSGKKGKVLSVLVPLRIPETPPRGEFDVRQVLRSPYFFS</sequence>
<feature type="compositionally biased region" description="Low complexity" evidence="12">
    <location>
        <begin position="34"/>
        <end position="44"/>
    </location>
</feature>
<keyword evidence="8" id="KW-0496">Mitochondrion</keyword>
<name>A0A2T0FJP9_9ASCO</name>
<dbReference type="STRING" id="45607.A0A2T0FJP9"/>
<dbReference type="Pfam" id="PF14700">
    <property type="entry name" value="RPOL_N"/>
    <property type="match status" value="1"/>
</dbReference>
<dbReference type="PANTHER" id="PTHR10102">
    <property type="entry name" value="DNA-DIRECTED RNA POLYMERASE, MITOCHONDRIAL"/>
    <property type="match status" value="1"/>
</dbReference>
<evidence type="ECO:0000313" key="14">
    <source>
        <dbReference type="EMBL" id="PRT55212.1"/>
    </source>
</evidence>
<evidence type="ECO:0000313" key="15">
    <source>
        <dbReference type="Proteomes" id="UP000238350"/>
    </source>
</evidence>
<evidence type="ECO:0000256" key="2">
    <source>
        <dbReference type="ARBA" id="ARBA00009493"/>
    </source>
</evidence>
<protein>
    <recommendedName>
        <fullName evidence="11">DNA-directed RNA polymerase, mitochondrial</fullName>
        <ecNumber evidence="3">2.7.7.6</ecNumber>
    </recommendedName>
</protein>
<feature type="domain" description="DNA-directed RNA polymerase N-terminal" evidence="13">
    <location>
        <begin position="316"/>
        <end position="639"/>
    </location>
</feature>
<dbReference type="GO" id="GO:0001018">
    <property type="term" value="F:mitochondrial promoter sequence-specific DNA binding"/>
    <property type="evidence" value="ECO:0007669"/>
    <property type="project" value="TreeGrafter"/>
</dbReference>
<dbReference type="OrthoDB" id="276422at2759"/>
<evidence type="ECO:0000259" key="13">
    <source>
        <dbReference type="SMART" id="SM01311"/>
    </source>
</evidence>
<comment type="similarity">
    <text evidence="2">Belongs to the phage and mitochondrial RNA polymerase family.</text>
</comment>
<evidence type="ECO:0000256" key="10">
    <source>
        <dbReference type="ARBA" id="ARBA00048552"/>
    </source>
</evidence>
<reference evidence="14 15" key="1">
    <citation type="submission" date="2017-04" db="EMBL/GenBank/DDBJ databases">
        <title>Genome sequencing of [Candida] sorbophila.</title>
        <authorList>
            <person name="Ahn J.O."/>
        </authorList>
    </citation>
    <scope>NUCLEOTIDE SEQUENCE [LARGE SCALE GENOMIC DNA]</scope>
    <source>
        <strain evidence="14 15">DS02</strain>
    </source>
</reference>
<evidence type="ECO:0000256" key="4">
    <source>
        <dbReference type="ARBA" id="ARBA00022478"/>
    </source>
</evidence>
<dbReference type="Proteomes" id="UP000238350">
    <property type="component" value="Unassembled WGS sequence"/>
</dbReference>
<keyword evidence="6" id="KW-0548">Nucleotidyltransferase</keyword>
<keyword evidence="15" id="KW-1185">Reference proteome</keyword>
<dbReference type="EMBL" id="NDIQ01000021">
    <property type="protein sequence ID" value="PRT55212.1"/>
    <property type="molecule type" value="Genomic_DNA"/>
</dbReference>
<dbReference type="PANTHER" id="PTHR10102:SF0">
    <property type="entry name" value="DNA-DIRECTED RNA POLYMERASE, MITOCHONDRIAL"/>
    <property type="match status" value="1"/>
</dbReference>
<keyword evidence="5" id="KW-0808">Transferase</keyword>
<accession>A0A2T0FJP9</accession>
<gene>
    <name evidence="14" type="ORF">B9G98_02832</name>
</gene>
<dbReference type="InterPro" id="IPR046950">
    <property type="entry name" value="DNA-dir_Rpol_C_phage-type"/>
</dbReference>
<evidence type="ECO:0000256" key="8">
    <source>
        <dbReference type="ARBA" id="ARBA00023128"/>
    </source>
</evidence>
<evidence type="ECO:0000256" key="7">
    <source>
        <dbReference type="ARBA" id="ARBA00022946"/>
    </source>
</evidence>
<dbReference type="InterPro" id="IPR029262">
    <property type="entry name" value="RPOL_N"/>
</dbReference>
<evidence type="ECO:0000256" key="3">
    <source>
        <dbReference type="ARBA" id="ARBA00012418"/>
    </source>
</evidence>
<keyword evidence="4 14" id="KW-0240">DNA-directed RNA polymerase</keyword>
<comment type="caution">
    <text evidence="14">The sequence shown here is derived from an EMBL/GenBank/DDBJ whole genome shotgun (WGS) entry which is preliminary data.</text>
</comment>
<evidence type="ECO:0000256" key="9">
    <source>
        <dbReference type="ARBA" id="ARBA00023163"/>
    </source>
</evidence>
<evidence type="ECO:0000256" key="12">
    <source>
        <dbReference type="SAM" id="MobiDB-lite"/>
    </source>
</evidence>
<dbReference type="GO" id="GO:0006390">
    <property type="term" value="P:mitochondrial transcription"/>
    <property type="evidence" value="ECO:0007669"/>
    <property type="project" value="TreeGrafter"/>
</dbReference>
<evidence type="ECO:0000256" key="6">
    <source>
        <dbReference type="ARBA" id="ARBA00022695"/>
    </source>
</evidence>
<dbReference type="EC" id="2.7.7.6" evidence="3"/>
<dbReference type="InterPro" id="IPR002092">
    <property type="entry name" value="DNA-dir_Rpol_phage-type"/>
</dbReference>
<comment type="subcellular location">
    <subcellularLocation>
        <location evidence="1">Mitochondrion</location>
    </subcellularLocation>
</comment>
<keyword evidence="7" id="KW-0809">Transit peptide</keyword>
<dbReference type="Gene3D" id="1.10.150.20">
    <property type="entry name" value="5' to 3' exonuclease, C-terminal subdomain"/>
    <property type="match status" value="1"/>
</dbReference>
<feature type="region of interest" description="Disordered" evidence="12">
    <location>
        <begin position="31"/>
        <end position="59"/>
    </location>
</feature>
<dbReference type="Gene3D" id="1.10.1320.10">
    <property type="entry name" value="DNA-directed RNA polymerase, N-terminal domain"/>
    <property type="match status" value="1"/>
</dbReference>
<dbReference type="FunFam" id="1.10.287.280:FF:000001">
    <property type="entry name" value="DNA-directed RNA polymerase"/>
    <property type="match status" value="1"/>
</dbReference>
<dbReference type="GO" id="GO:0034245">
    <property type="term" value="C:mitochondrial DNA-directed RNA polymerase complex"/>
    <property type="evidence" value="ECO:0007669"/>
    <property type="project" value="TreeGrafter"/>
</dbReference>
<dbReference type="FunFam" id="1.10.150.20:FF:000041">
    <property type="entry name" value="DNA-directed RNA polymerase"/>
    <property type="match status" value="1"/>
</dbReference>
<dbReference type="GeneID" id="36516580"/>